<dbReference type="EC" id="2.7.4.9" evidence="1"/>
<comment type="caution">
    <text evidence="1">The sequence shown here is derived from an EMBL/GenBank/DDBJ whole genome shotgun (WGS) entry which is preliminary data.</text>
</comment>
<dbReference type="EMBL" id="JABWSB020000007">
    <property type="protein sequence ID" value="MBV4516148.1"/>
    <property type="molecule type" value="Genomic_DNA"/>
</dbReference>
<protein>
    <submittedName>
        <fullName evidence="1">dTMP kinase</fullName>
        <ecNumber evidence="1">2.7.4.9</ecNumber>
    </submittedName>
</protein>
<proteinExistence type="predicted"/>
<keyword evidence="1" id="KW-0808">Transferase</keyword>
<sequence length="217" mass="23950">MLVQIRVSLGFTFGTRDILGSGKSTNRDYLAARLREQGLDVVLTREPGGTPLAEKVRELLLAPSDETMAADTELLLVFAARAQHLAQVIRPALARGAVVLCDRFTDATYAYQGGGRGLSVERIAALEQFVQGDLRPDLTLVFDLPVEVGLARAAARGRLDRFEQEGQAFFEAVRQAYLQRAQREPQRYSLLDAAQSLEAVQRAIDVLLPRIVERCRG</sequence>
<name>A0ACC5UNW6_9PSED</name>
<keyword evidence="2" id="KW-1185">Reference proteome</keyword>
<dbReference type="Proteomes" id="UP000624243">
    <property type="component" value="Unassembled WGS sequence"/>
</dbReference>
<organism evidence="1 2">
    <name type="scientific">Pseudomonas kurunegalensis</name>
    <dbReference type="NCBI Taxonomy" id="485880"/>
    <lineage>
        <taxon>Bacteria</taxon>
        <taxon>Pseudomonadati</taxon>
        <taxon>Pseudomonadota</taxon>
        <taxon>Gammaproteobacteria</taxon>
        <taxon>Pseudomonadales</taxon>
        <taxon>Pseudomonadaceae</taxon>
        <taxon>Pseudomonas</taxon>
    </lineage>
</organism>
<evidence type="ECO:0000313" key="1">
    <source>
        <dbReference type="EMBL" id="MBV4516148.1"/>
    </source>
</evidence>
<keyword evidence="1" id="KW-0418">Kinase</keyword>
<reference evidence="1 2" key="1">
    <citation type="journal article" date="2020" name="Microorganisms">
        <title>Reliable Identification of Environmental Pseudomonas Isolates Using the rpoD Gene.</title>
        <authorList>
            <consortium name="The Broad Institute Genome Sequencing Platform"/>
            <person name="Girard L."/>
            <person name="Lood C."/>
            <person name="Rokni-Zadeh H."/>
            <person name="van Noort V."/>
            <person name="Lavigne R."/>
            <person name="De Mot R."/>
        </authorList>
    </citation>
    <scope>NUCLEOTIDE SEQUENCE [LARGE SCALE GENOMIC DNA]</scope>
    <source>
        <strain evidence="1 2">RW1P2</strain>
    </source>
</reference>
<accession>A0ACC5UNW6</accession>
<evidence type="ECO:0000313" key="2">
    <source>
        <dbReference type="Proteomes" id="UP000624243"/>
    </source>
</evidence>
<gene>
    <name evidence="1" type="primary">tmk</name>
    <name evidence="1" type="ORF">HU758_013180</name>
</gene>